<evidence type="ECO:0000313" key="2">
    <source>
        <dbReference type="EMBL" id="GAA3720094.1"/>
    </source>
</evidence>
<evidence type="ECO:0000313" key="3">
    <source>
        <dbReference type="Proteomes" id="UP001500051"/>
    </source>
</evidence>
<keyword evidence="3" id="KW-1185">Reference proteome</keyword>
<proteinExistence type="predicted"/>
<evidence type="ECO:0000259" key="1">
    <source>
        <dbReference type="Pfam" id="PF08241"/>
    </source>
</evidence>
<dbReference type="SUPFAM" id="SSF53335">
    <property type="entry name" value="S-adenosyl-L-methionine-dependent methyltransferases"/>
    <property type="match status" value="1"/>
</dbReference>
<dbReference type="Proteomes" id="UP001500051">
    <property type="component" value="Unassembled WGS sequence"/>
</dbReference>
<dbReference type="InterPro" id="IPR013216">
    <property type="entry name" value="Methyltransf_11"/>
</dbReference>
<dbReference type="Pfam" id="PF08241">
    <property type="entry name" value="Methyltransf_11"/>
    <property type="match status" value="1"/>
</dbReference>
<dbReference type="EMBL" id="BAAAYX010000035">
    <property type="protein sequence ID" value="GAA3720094.1"/>
    <property type="molecule type" value="Genomic_DNA"/>
</dbReference>
<organism evidence="2 3">
    <name type="scientific">Microlunatus aurantiacus</name>
    <dbReference type="NCBI Taxonomy" id="446786"/>
    <lineage>
        <taxon>Bacteria</taxon>
        <taxon>Bacillati</taxon>
        <taxon>Actinomycetota</taxon>
        <taxon>Actinomycetes</taxon>
        <taxon>Propionibacteriales</taxon>
        <taxon>Propionibacteriaceae</taxon>
        <taxon>Microlunatus</taxon>
    </lineage>
</organism>
<gene>
    <name evidence="2" type="ORF">GCM10022204_45280</name>
</gene>
<sequence>MTRSSQAGVDRLIADAVAVPLSGWDFSRLEGRVRSDPLPWDYRALAGAAARRATRVLDIDTGGGEVLATLGVPAGSVAVEPYAPNVPVARARLQAYGIEVRERTASRLPVEDAAFDLVLNRHGALDPTEIARVLRPGGSVWTQQVGAVNDAELNAAFGAAPPVGGLASAADGTAQLQAAGLDVVRAEEAWPGSRYLDVGAVVLQLRAVSWQVPGFDVDRHRSELLEIDRVIRTSGAFTVTSHRLLFHAVRPGPAAAPRLPQR</sequence>
<protein>
    <submittedName>
        <fullName evidence="2">Class I SAM-dependent methyltransferase</fullName>
    </submittedName>
</protein>
<keyword evidence="2" id="KW-0489">Methyltransferase</keyword>
<dbReference type="Gene3D" id="3.40.50.150">
    <property type="entry name" value="Vaccinia Virus protein VP39"/>
    <property type="match status" value="1"/>
</dbReference>
<dbReference type="InterPro" id="IPR029063">
    <property type="entry name" value="SAM-dependent_MTases_sf"/>
</dbReference>
<feature type="domain" description="Methyltransferase type 11" evidence="1">
    <location>
        <begin position="57"/>
        <end position="140"/>
    </location>
</feature>
<reference evidence="3" key="1">
    <citation type="journal article" date="2019" name="Int. J. Syst. Evol. Microbiol.">
        <title>The Global Catalogue of Microorganisms (GCM) 10K type strain sequencing project: providing services to taxonomists for standard genome sequencing and annotation.</title>
        <authorList>
            <consortium name="The Broad Institute Genomics Platform"/>
            <consortium name="The Broad Institute Genome Sequencing Center for Infectious Disease"/>
            <person name="Wu L."/>
            <person name="Ma J."/>
        </authorList>
    </citation>
    <scope>NUCLEOTIDE SEQUENCE [LARGE SCALE GENOMIC DNA]</scope>
    <source>
        <strain evidence="3">JCM 16548</strain>
    </source>
</reference>
<dbReference type="PANTHER" id="PTHR43460:SF1">
    <property type="entry name" value="METHYLTRANSFERASE TYPE 11 DOMAIN-CONTAINING PROTEIN"/>
    <property type="match status" value="1"/>
</dbReference>
<dbReference type="GO" id="GO:0008168">
    <property type="term" value="F:methyltransferase activity"/>
    <property type="evidence" value="ECO:0007669"/>
    <property type="project" value="UniProtKB-KW"/>
</dbReference>
<accession>A0ABP7EPR8</accession>
<dbReference type="InterPro" id="IPR052939">
    <property type="entry name" value="23S_rRNA_MeTrnsfrase_RlmA"/>
</dbReference>
<dbReference type="PANTHER" id="PTHR43460">
    <property type="entry name" value="METHYLTRANSFERASE"/>
    <property type="match status" value="1"/>
</dbReference>
<comment type="caution">
    <text evidence="2">The sequence shown here is derived from an EMBL/GenBank/DDBJ whole genome shotgun (WGS) entry which is preliminary data.</text>
</comment>
<name>A0ABP7EPR8_9ACTN</name>
<dbReference type="RefSeq" id="WP_344814741.1">
    <property type="nucleotide sequence ID" value="NZ_BAAAYX010000035.1"/>
</dbReference>
<dbReference type="GO" id="GO:0032259">
    <property type="term" value="P:methylation"/>
    <property type="evidence" value="ECO:0007669"/>
    <property type="project" value="UniProtKB-KW"/>
</dbReference>
<keyword evidence="2" id="KW-0808">Transferase</keyword>